<feature type="transmembrane region" description="Helical" evidence="1">
    <location>
        <begin position="261"/>
        <end position="288"/>
    </location>
</feature>
<accession>A0A0N5A159</accession>
<dbReference type="Proteomes" id="UP000038045">
    <property type="component" value="Unplaced"/>
</dbReference>
<sequence>MDNATILFKLTKELYPINKDYYNAALQVTISMSIVLIPNLYFLYVVLTESIFSKRPILKNTILTFCFLNISNIIANLIITSNYLYSYNNGEVIIPGVCALMRRASAIPLMLLITTPLIFTVQRYFTVFSKNDFQNYIAFTIFIVVNFPNIILIASMFDNTNIIWMADEVCTYSCAPTLPFFITTLSSIYYISLVVPIIVLIINCYMIKRLSSLSVTSSVAKHKKKENRIVFINLLIQTLQPFVGQWPTILFSFYLQESHNLVYVVWRILDGLTAISHITNIFFSVIFIKDIRNVFLKKFGIKVTHSVGDITTITNNALQKRKSHAIIV</sequence>
<feature type="transmembrane region" description="Helical" evidence="1">
    <location>
        <begin position="105"/>
        <end position="125"/>
    </location>
</feature>
<feature type="transmembrane region" description="Helical" evidence="1">
    <location>
        <begin position="188"/>
        <end position="208"/>
    </location>
</feature>
<dbReference type="WBParaSite" id="PTRK_0001535900.1">
    <property type="protein sequence ID" value="PTRK_0001535900.1"/>
    <property type="gene ID" value="PTRK_0001535900"/>
</dbReference>
<dbReference type="AlphaFoldDB" id="A0A0N5A159"/>
<keyword evidence="1" id="KW-0472">Membrane</keyword>
<evidence type="ECO:0000313" key="2">
    <source>
        <dbReference type="Proteomes" id="UP000038045"/>
    </source>
</evidence>
<evidence type="ECO:0000256" key="1">
    <source>
        <dbReference type="SAM" id="Phobius"/>
    </source>
</evidence>
<keyword evidence="1" id="KW-1133">Transmembrane helix</keyword>
<feature type="transmembrane region" description="Helical" evidence="1">
    <location>
        <begin position="229"/>
        <end position="255"/>
    </location>
</feature>
<protein>
    <submittedName>
        <fullName evidence="3">G_PROTEIN_RECEP_F1_2 domain-containing protein</fullName>
    </submittedName>
</protein>
<feature type="transmembrane region" description="Helical" evidence="1">
    <location>
        <begin position="137"/>
        <end position="157"/>
    </location>
</feature>
<keyword evidence="1" id="KW-0812">Transmembrane</keyword>
<keyword evidence="2" id="KW-1185">Reference proteome</keyword>
<feature type="transmembrane region" description="Helical" evidence="1">
    <location>
        <begin position="24"/>
        <end position="48"/>
    </location>
</feature>
<evidence type="ECO:0000313" key="3">
    <source>
        <dbReference type="WBParaSite" id="PTRK_0001535900.1"/>
    </source>
</evidence>
<proteinExistence type="predicted"/>
<organism evidence="2 3">
    <name type="scientific">Parastrongyloides trichosuri</name>
    <name type="common">Possum-specific nematode worm</name>
    <dbReference type="NCBI Taxonomy" id="131310"/>
    <lineage>
        <taxon>Eukaryota</taxon>
        <taxon>Metazoa</taxon>
        <taxon>Ecdysozoa</taxon>
        <taxon>Nematoda</taxon>
        <taxon>Chromadorea</taxon>
        <taxon>Rhabditida</taxon>
        <taxon>Tylenchina</taxon>
        <taxon>Panagrolaimomorpha</taxon>
        <taxon>Strongyloidoidea</taxon>
        <taxon>Strongyloididae</taxon>
        <taxon>Parastrongyloides</taxon>
    </lineage>
</organism>
<reference evidence="3" key="1">
    <citation type="submission" date="2017-02" db="UniProtKB">
        <authorList>
            <consortium name="WormBaseParasite"/>
        </authorList>
    </citation>
    <scope>IDENTIFICATION</scope>
</reference>
<name>A0A0N5A159_PARTI</name>
<feature type="transmembrane region" description="Helical" evidence="1">
    <location>
        <begin position="60"/>
        <end position="85"/>
    </location>
</feature>